<dbReference type="PROSITE" id="PS50928">
    <property type="entry name" value="ABC_TM1"/>
    <property type="match status" value="1"/>
</dbReference>
<dbReference type="PANTHER" id="PTHR30193">
    <property type="entry name" value="ABC TRANSPORTER PERMEASE PROTEIN"/>
    <property type="match status" value="1"/>
</dbReference>
<dbReference type="InterPro" id="IPR000515">
    <property type="entry name" value="MetI-like"/>
</dbReference>
<evidence type="ECO:0000259" key="8">
    <source>
        <dbReference type="PROSITE" id="PS50928"/>
    </source>
</evidence>
<dbReference type="GO" id="GO:0005886">
    <property type="term" value="C:plasma membrane"/>
    <property type="evidence" value="ECO:0007669"/>
    <property type="project" value="UniProtKB-SubCell"/>
</dbReference>
<keyword evidence="6 7" id="KW-0472">Membrane</keyword>
<dbReference type="EMBL" id="CP016809">
    <property type="protein sequence ID" value="ANY75709.1"/>
    <property type="molecule type" value="Genomic_DNA"/>
</dbReference>
<dbReference type="Pfam" id="PF00528">
    <property type="entry name" value="BPD_transp_1"/>
    <property type="match status" value="1"/>
</dbReference>
<evidence type="ECO:0000256" key="5">
    <source>
        <dbReference type="ARBA" id="ARBA00022989"/>
    </source>
</evidence>
<comment type="subcellular location">
    <subcellularLocation>
        <location evidence="1 7">Cell membrane</location>
        <topology evidence="1 7">Multi-pass membrane protein</topology>
    </subcellularLocation>
</comment>
<keyword evidence="3" id="KW-1003">Cell membrane</keyword>
<feature type="transmembrane region" description="Helical" evidence="7">
    <location>
        <begin position="167"/>
        <end position="193"/>
    </location>
</feature>
<name>A0A1B2E6Y1_9BACL</name>
<proteinExistence type="inferred from homology"/>
<dbReference type="RefSeq" id="WP_099479473.1">
    <property type="nucleotide sequence ID" value="NZ_CP016809.1"/>
</dbReference>
<evidence type="ECO:0000256" key="6">
    <source>
        <dbReference type="ARBA" id="ARBA00023136"/>
    </source>
</evidence>
<feature type="transmembrane region" description="Helical" evidence="7">
    <location>
        <begin position="214"/>
        <end position="239"/>
    </location>
</feature>
<dbReference type="PANTHER" id="PTHR30193:SF44">
    <property type="entry name" value="LACTOSE TRANSPORT SYSTEM PERMEASE PROTEIN LACF"/>
    <property type="match status" value="1"/>
</dbReference>
<dbReference type="InterPro" id="IPR035906">
    <property type="entry name" value="MetI-like_sf"/>
</dbReference>
<evidence type="ECO:0000256" key="2">
    <source>
        <dbReference type="ARBA" id="ARBA00022448"/>
    </source>
</evidence>
<dbReference type="CDD" id="cd06261">
    <property type="entry name" value="TM_PBP2"/>
    <property type="match status" value="1"/>
</dbReference>
<organism evidence="9">
    <name type="scientific">Paenibacillus ihbetae</name>
    <dbReference type="NCBI Taxonomy" id="1870820"/>
    <lineage>
        <taxon>Bacteria</taxon>
        <taxon>Bacillati</taxon>
        <taxon>Bacillota</taxon>
        <taxon>Bacilli</taxon>
        <taxon>Bacillales</taxon>
        <taxon>Paenibacillaceae</taxon>
        <taxon>Paenibacillus</taxon>
    </lineage>
</organism>
<protein>
    <submittedName>
        <fullName evidence="9">Sugar ABC transporter permease</fullName>
    </submittedName>
</protein>
<feature type="transmembrane region" description="Helical" evidence="7">
    <location>
        <begin position="84"/>
        <end position="108"/>
    </location>
</feature>
<dbReference type="SUPFAM" id="SSF161098">
    <property type="entry name" value="MetI-like"/>
    <property type="match status" value="1"/>
</dbReference>
<feature type="transmembrane region" description="Helical" evidence="7">
    <location>
        <begin position="20"/>
        <end position="40"/>
    </location>
</feature>
<evidence type="ECO:0000256" key="7">
    <source>
        <dbReference type="RuleBase" id="RU363032"/>
    </source>
</evidence>
<feature type="domain" description="ABC transmembrane type-1" evidence="8">
    <location>
        <begin position="80"/>
        <end position="297"/>
    </location>
</feature>
<keyword evidence="4 7" id="KW-0812">Transmembrane</keyword>
<dbReference type="InterPro" id="IPR051393">
    <property type="entry name" value="ABC_transporter_permease"/>
</dbReference>
<evidence type="ECO:0000256" key="3">
    <source>
        <dbReference type="ARBA" id="ARBA00022475"/>
    </source>
</evidence>
<reference evidence="9" key="1">
    <citation type="submission" date="2016-08" db="EMBL/GenBank/DDBJ databases">
        <title>Complete Genome Seqeunce of Paenibacillus sp. nov. IHBB 9852 from high altitute lake of Indian trans-Himalayas.</title>
        <authorList>
            <person name="Kiran S."/>
            <person name="Swarnkar M.K."/>
            <person name="Rana A."/>
            <person name="Tewari R."/>
            <person name="Gulati A."/>
        </authorList>
    </citation>
    <scope>NUCLEOTIDE SEQUENCE [LARGE SCALE GENOMIC DNA]</scope>
    <source>
        <strain evidence="9">IHBB 9852</strain>
    </source>
</reference>
<evidence type="ECO:0000256" key="4">
    <source>
        <dbReference type="ARBA" id="ARBA00022692"/>
    </source>
</evidence>
<gene>
    <name evidence="9" type="ORF">BBD41_25745</name>
</gene>
<comment type="similarity">
    <text evidence="7">Belongs to the binding-protein-dependent transport system permease family.</text>
</comment>
<dbReference type="GO" id="GO:0055085">
    <property type="term" value="P:transmembrane transport"/>
    <property type="evidence" value="ECO:0007669"/>
    <property type="project" value="InterPro"/>
</dbReference>
<feature type="transmembrane region" description="Helical" evidence="7">
    <location>
        <begin position="120"/>
        <end position="140"/>
    </location>
</feature>
<evidence type="ECO:0000256" key="1">
    <source>
        <dbReference type="ARBA" id="ARBA00004651"/>
    </source>
</evidence>
<dbReference type="KEGG" id="pib:BBD41_25745"/>
<accession>A0A1B2E6Y1</accession>
<feature type="transmembrane region" description="Helical" evidence="7">
    <location>
        <begin position="276"/>
        <end position="301"/>
    </location>
</feature>
<keyword evidence="5 7" id="KW-1133">Transmembrane helix</keyword>
<keyword evidence="2 7" id="KW-0813">Transport</keyword>
<dbReference type="Gene3D" id="1.10.3720.10">
    <property type="entry name" value="MetI-like"/>
    <property type="match status" value="1"/>
</dbReference>
<dbReference type="AlphaFoldDB" id="A0A1B2E6Y1"/>
<evidence type="ECO:0000313" key="9">
    <source>
        <dbReference type="EMBL" id="ANY75709.1"/>
    </source>
</evidence>
<sequence length="311" mass="35331">MERRRRFGGSFVHELSRNRYLYLLALPGIAFLVVFAYMPMAGHLLAFQDYRLSDGIWGSEWVGFKNFEFFFNGKDWLRVTLNTVFLNALFLVTGLGSAVVLAIFLNEIRNRLFKRITQSFIFLPYFISWLVVSMMTLTLFSTSEGLINRALAALGYEGVDWYLMPSVWPYILTVISAWKIAGYNSIIFLAVITGISSEYYESARIEGASRMQQMLYITLPLMRPTVMILALLGIGRIFYGDFGMIYAIIGDNGILFPTTDVIDTYAFRALRQLGNFSMSAAVVVYQSCMGLVTILIFNAIARKVDADSRLF</sequence>